<keyword evidence="8 14" id="KW-0472">Membrane</keyword>
<comment type="function">
    <text evidence="12">Voltage-sensitive calcium channels (VSCC) mediate the entry of calcium ions into excitable cells and are also involved in a variety of calcium-dependent processes, including muscle contraction, hormone or neurotransmitter release, gene expression, cell motility, cell division and cell death. This channel gives rise to T-type calcium currents. T-type calcium channels belong to the "low-voltage activated (LVA)" group and are strongly blocked by nickel and mibefradil. A particularity of this type of channels is an opening at quite negative potentials, and a voltage-dependent inactivation. T-type channels serve pacemaking functions in both central neurons and cardiac nodal cells and support calcium signaling in secretory cells and vascular smooth muscle. They may also be involved in the modulation of firing patterns of neurons which is important for information processing as well as in cell growth processes.</text>
</comment>
<feature type="domain" description="Ion transport" evidence="15">
    <location>
        <begin position="1242"/>
        <end position="1511"/>
    </location>
</feature>
<feature type="binding site" evidence="11">
    <location>
        <position position="315"/>
    </location>
    <ligand>
        <name>Ca(2+)</name>
        <dbReference type="ChEBI" id="CHEBI:29108"/>
    </ligand>
</feature>
<keyword evidence="12" id="KW-0107">Calcium channel</keyword>
<dbReference type="GO" id="GO:0086010">
    <property type="term" value="P:membrane depolarization during action potential"/>
    <property type="evidence" value="ECO:0007669"/>
    <property type="project" value="TreeGrafter"/>
</dbReference>
<dbReference type="OrthoDB" id="416585at2759"/>
<evidence type="ECO:0000256" key="2">
    <source>
        <dbReference type="ARBA" id="ARBA00022448"/>
    </source>
</evidence>
<feature type="transmembrane region" description="Helical" evidence="14">
    <location>
        <begin position="1623"/>
        <end position="1641"/>
    </location>
</feature>
<feature type="transmembrane region" description="Helical" evidence="14">
    <location>
        <begin position="176"/>
        <end position="195"/>
    </location>
</feature>
<keyword evidence="10" id="KW-0407">Ion channel</keyword>
<dbReference type="GO" id="GO:0001518">
    <property type="term" value="C:voltage-gated sodium channel complex"/>
    <property type="evidence" value="ECO:0007669"/>
    <property type="project" value="TreeGrafter"/>
</dbReference>
<keyword evidence="6 14" id="KW-1133">Transmembrane helix</keyword>
<evidence type="ECO:0000256" key="10">
    <source>
        <dbReference type="ARBA" id="ARBA00023303"/>
    </source>
</evidence>
<proteinExistence type="inferred from homology"/>
<keyword evidence="3 14" id="KW-0812">Transmembrane</keyword>
<evidence type="ECO:0000313" key="17">
    <source>
        <dbReference type="Proteomes" id="UP000225706"/>
    </source>
</evidence>
<organism evidence="16 17">
    <name type="scientific">Stylophora pistillata</name>
    <name type="common">Smooth cauliflower coral</name>
    <dbReference type="NCBI Taxonomy" id="50429"/>
    <lineage>
        <taxon>Eukaryota</taxon>
        <taxon>Metazoa</taxon>
        <taxon>Cnidaria</taxon>
        <taxon>Anthozoa</taxon>
        <taxon>Hexacorallia</taxon>
        <taxon>Scleractinia</taxon>
        <taxon>Astrocoeniina</taxon>
        <taxon>Pocilloporidae</taxon>
        <taxon>Stylophora</taxon>
    </lineage>
</organism>
<evidence type="ECO:0000256" key="6">
    <source>
        <dbReference type="ARBA" id="ARBA00022989"/>
    </source>
</evidence>
<gene>
    <name evidence="16" type="primary">Cacna1i</name>
    <name evidence="16" type="ORF">AWC38_SpisGene5723</name>
</gene>
<dbReference type="GO" id="GO:0070509">
    <property type="term" value="P:calcium ion import"/>
    <property type="evidence" value="ECO:0007669"/>
    <property type="project" value="TreeGrafter"/>
</dbReference>
<dbReference type="PANTHER" id="PTHR10037">
    <property type="entry name" value="VOLTAGE-GATED CATION CHANNEL CALCIUM AND SODIUM"/>
    <property type="match status" value="1"/>
</dbReference>
<dbReference type="GO" id="GO:0046872">
    <property type="term" value="F:metal ion binding"/>
    <property type="evidence" value="ECO:0007669"/>
    <property type="project" value="UniProtKB-KW"/>
</dbReference>
<feature type="domain" description="Ion transport" evidence="15">
    <location>
        <begin position="1556"/>
        <end position="1809"/>
    </location>
</feature>
<dbReference type="GO" id="GO:0008332">
    <property type="term" value="F:low voltage-gated calcium channel activity"/>
    <property type="evidence" value="ECO:0007669"/>
    <property type="project" value="TreeGrafter"/>
</dbReference>
<feature type="transmembrane region" description="Helical" evidence="14">
    <location>
        <begin position="1555"/>
        <end position="1573"/>
    </location>
</feature>
<evidence type="ECO:0000256" key="4">
    <source>
        <dbReference type="ARBA" id="ARBA00022737"/>
    </source>
</evidence>
<dbReference type="PANTHER" id="PTHR10037:SF230">
    <property type="entry name" value="CA[2+]-CHANNEL PROTEIN ALPHA[[1]] SUBUNIT T, ISOFORM F"/>
    <property type="match status" value="1"/>
</dbReference>
<feature type="transmembrane region" description="Helical" evidence="14">
    <location>
        <begin position="83"/>
        <end position="102"/>
    </location>
</feature>
<dbReference type="GO" id="GO:0005891">
    <property type="term" value="C:voltage-gated calcium channel complex"/>
    <property type="evidence" value="ECO:0007669"/>
    <property type="project" value="InterPro"/>
</dbReference>
<sequence length="1957" mass="223011">MEENRERITDHTDHSAEFETLSCFLISKDNKARRWMIQLIKWPWFERISMSVILINCLTLAMYNPLDKDCKSTRCQVLENVEIIVFAFFSAEMIIKMIAMGVTGKKGYLQDKWNRLDCFIVIIGVIEKAVVRVNGNYLTIIRAFRVLRPLRAINKVPSIRILVTLLLDTLPMLGNVLLLSFLIFFVFGIIGVQLWQGKLRNRCFTEFPENSTFLTRYNKSQFYQPSFSNPDFVCSLSKDYGTRLCSDIEPKEENVSTKCPDSSGNVSAEIKRVTFNWSQYYNKCKTSDQNPFYNTTSFDNIGIAWIAIFQVITLEGWSDIMYFVQDAHSFWNWIYFVVLIVMGSFFLVNLCLVVITMQFQETKAREIELMENSKGEQSLESPKLLKTLMKYLQHFCNCKPQEKEHVHHHHHHFYHHHHFHHHLYNCFVPPSPVIGTDHEAAAGDPSFFPDTTNFPKIQVEAEETTCSHSCVEESPILQDFLAPPFTRQSSRRSSRTSICSHALSIHAETSSAVSIEEIVTQAKTSVTLNIPSSPVATFFAFSSDNNASRKNSTQSRKREFSASTLTSAEINPHHARTSTSQSEDVFSKTSKEATESSIQRKDKEPLKYRRFSQPAHAKLARTPASEISFQPSKSLETKEADDYRDVEANPEMVNFDVISSLESDLEKSDATQDPPSNDLVSTSQANDCQIDDTVNTTLKRPSLKRRDIPAQSEDDMFESLLNLRQSATYDVTGNHSAWRKLRIICRKTIESKQFTISIMGAILLNMICMGLEHYEQPDRLTVALENINIIFVSIFGIEMVIKLLGYGVTSYLSEGQNVFDGLIVTVSVCEILLTKDASLSIFRSIRLLRIFKLVRPVRYQLLVVVKTMTSVMTFFGLLFLFIFAFAILGMNLFGGKFIFKNAEGKQVTSRSNFDDFLWAMVTVFQILTQENWNLVMYDGMRATSHWAALYFIALMAVGYYVLFNVLVAILVEGFTNSGKRKTTPKNEPGASKNEDAPKPAFKEVEKPHILISCKDSEESCPGHYQEEPVPEFCSHGVRNALGSTFQLRSNYTPSLSLATLEPLQDKKPPTAAQPTEANMTMPQLKRMRQASASIIRKTGQMAHSTDWRHDEPIFSVHNRGFLGDDMETRGKLHLEVSERERCNKAGGKTLEEIVSPTMACSLSFPNQSEGTTSYQSRPESPHMIFQNNSSDEMYQPRECHLPEAQECTKKVNKITRKRSDWSLFLFSPSNSFRRAVMAVCEHKYFDYVVLAFILISCVVLALEEPNIPRNSKKRQIIDIAMHILTVIFTIEMLMKIIAQGFLLGAGTYLKDGWNILDGILVLFSWIDVIITYSPADAPEVLGALKVFRALRTLRPLRMIRRAPGLKLVVQTLLFSLKPIGNTVLIAAIFFVMFGILGVQIFKGTFYHCEGDSEVKDKKDCRGEGCWQNRMYNFDNLFNALISLFVFSTRDGWVEIMHHGIDAVGIDKQPIKNYREWRLAYFIPFLMLGGFLVLNMIVGVVVENFQRCRERLEDEEQQRRRRKLLEKARDKNQEEVDRTYYESYSPWRRHIHDMCLHLYWDVAIAIVICLNVLCMSLEHYQMSKAFQRFVDTANYFFAAVFVLEVIFKFIAFGFVRFFKDRWNIIDLVIVILSLTGILIQSLRTTKALGAKVPINPTVARSLRVLRIIRVLKLVKLAKGVRSLLDTLFEALPQVANLGLLFLLLFFIYACLGIQLFGKLDCTRSSCQGLGPHAHFKDFGTAMLTLFRIATGDNWNGILEDALRLSCGESAECVSRYIAQLFFVTFVLAAQFVLVNVVIAVLMKHLKESKEKIAANMAAKDLEKKLKLLTTTAKNFILAKAKKNDLSISRRRSIVQIGLGGIELTQLKHGTPMKNIDSSFRAEFAKADAIFQEFLLLHENLQKVKMTICRTASHNIEVTPAPVTPSLRQRCNSFCGVRELHSSEYDLGKFTVYKSGAKL</sequence>
<dbReference type="InterPro" id="IPR027359">
    <property type="entry name" value="Volt_channel_dom_sf"/>
</dbReference>
<feature type="transmembrane region" description="Helical" evidence="14">
    <location>
        <begin position="1379"/>
        <end position="1398"/>
    </location>
</feature>
<comment type="caution">
    <text evidence="16">The sequence shown here is derived from an EMBL/GenBank/DDBJ whole genome shotgun (WGS) entry which is preliminary data.</text>
</comment>
<name>A0A2B4SKD0_STYPI</name>
<dbReference type="Pfam" id="PF00520">
    <property type="entry name" value="Ion_trans"/>
    <property type="match status" value="4"/>
</dbReference>
<feature type="domain" description="Ion transport" evidence="15">
    <location>
        <begin position="753"/>
        <end position="980"/>
    </location>
</feature>
<keyword evidence="11 12" id="KW-0106">Calcium</keyword>
<feature type="transmembrane region" description="Helical" evidence="14">
    <location>
        <begin position="1696"/>
        <end position="1716"/>
    </location>
</feature>
<protein>
    <recommendedName>
        <fullName evidence="12">Voltage-dependent T-type calcium channel subunit alpha</fullName>
    </recommendedName>
</protein>
<keyword evidence="5 12" id="KW-0851">Voltage-gated channel</keyword>
<dbReference type="PRINTS" id="PR00167">
    <property type="entry name" value="CACHANNEL"/>
</dbReference>
<comment type="subcellular location">
    <subcellularLocation>
        <location evidence="1 12">Membrane</location>
        <topology evidence="1 12">Multi-pass membrane protein</topology>
    </subcellularLocation>
</comment>
<dbReference type="Gene3D" id="1.10.287.70">
    <property type="match status" value="4"/>
</dbReference>
<evidence type="ECO:0000256" key="11">
    <source>
        <dbReference type="PIRSR" id="PIRSR602077-1"/>
    </source>
</evidence>
<evidence type="ECO:0000256" key="5">
    <source>
        <dbReference type="ARBA" id="ARBA00022882"/>
    </source>
</evidence>
<feature type="transmembrane region" description="Helical" evidence="14">
    <location>
        <begin position="1775"/>
        <end position="1800"/>
    </location>
</feature>
<accession>A0A2B4SKD0</accession>
<dbReference type="GO" id="GO:0043005">
    <property type="term" value="C:neuron projection"/>
    <property type="evidence" value="ECO:0007669"/>
    <property type="project" value="TreeGrafter"/>
</dbReference>
<dbReference type="SUPFAM" id="SSF81324">
    <property type="entry name" value="Voltage-gated potassium channels"/>
    <property type="match status" value="4"/>
</dbReference>
<evidence type="ECO:0000256" key="12">
    <source>
        <dbReference type="RuleBase" id="RU003808"/>
    </source>
</evidence>
<keyword evidence="17" id="KW-1185">Reference proteome</keyword>
<feature type="domain" description="Ion transport" evidence="15">
    <location>
        <begin position="42"/>
        <end position="365"/>
    </location>
</feature>
<evidence type="ECO:0000256" key="1">
    <source>
        <dbReference type="ARBA" id="ARBA00004141"/>
    </source>
</evidence>
<reference evidence="17" key="1">
    <citation type="journal article" date="2017" name="bioRxiv">
        <title>Comparative analysis of the genomes of Stylophora pistillata and Acropora digitifera provides evidence for extensive differences between species of corals.</title>
        <authorList>
            <person name="Voolstra C.R."/>
            <person name="Li Y."/>
            <person name="Liew Y.J."/>
            <person name="Baumgarten S."/>
            <person name="Zoccola D."/>
            <person name="Flot J.-F."/>
            <person name="Tambutte S."/>
            <person name="Allemand D."/>
            <person name="Aranda M."/>
        </authorList>
    </citation>
    <scope>NUCLEOTIDE SEQUENCE [LARGE SCALE GENOMIC DNA]</scope>
</reference>
<evidence type="ECO:0000256" key="7">
    <source>
        <dbReference type="ARBA" id="ARBA00023065"/>
    </source>
</evidence>
<dbReference type="InterPro" id="IPR005821">
    <property type="entry name" value="Ion_trans_dom"/>
</dbReference>
<feature type="region of interest" description="Disordered" evidence="13">
    <location>
        <begin position="664"/>
        <end position="686"/>
    </location>
</feature>
<keyword evidence="2" id="KW-0813">Transport</keyword>
<keyword evidence="7" id="KW-0406">Ion transport</keyword>
<comment type="similarity">
    <text evidence="12">Belongs to the calcium channel alpha-1 subunit (TC 1.A.1.11) family.</text>
</comment>
<dbReference type="FunFam" id="1.20.120.350:FF:000009">
    <property type="entry name" value="Voltage-dependent T-type calcium channel subunit alpha"/>
    <property type="match status" value="2"/>
</dbReference>
<evidence type="ECO:0000256" key="8">
    <source>
        <dbReference type="ARBA" id="ARBA00023136"/>
    </source>
</evidence>
<feature type="transmembrane region" description="Helical" evidence="14">
    <location>
        <begin position="947"/>
        <end position="971"/>
    </location>
</feature>
<feature type="transmembrane region" description="Helical" evidence="14">
    <location>
        <begin position="333"/>
        <end position="355"/>
    </location>
</feature>
<feature type="region of interest" description="Disordered" evidence="13">
    <location>
        <begin position="546"/>
        <end position="641"/>
    </location>
</feature>
<dbReference type="InterPro" id="IPR002077">
    <property type="entry name" value="VDCCAlpha1"/>
</dbReference>
<feature type="compositionally biased region" description="Basic and acidic residues" evidence="13">
    <location>
        <begin position="585"/>
        <end position="607"/>
    </location>
</feature>
<dbReference type="STRING" id="50429.A0A2B4SKD0"/>
<evidence type="ECO:0000259" key="15">
    <source>
        <dbReference type="Pfam" id="PF00520"/>
    </source>
</evidence>
<dbReference type="Gene3D" id="1.20.120.350">
    <property type="entry name" value="Voltage-gated potassium channels. Chain C"/>
    <property type="match status" value="4"/>
</dbReference>
<dbReference type="FunFam" id="1.10.287.70:FF:000117">
    <property type="entry name" value="Voltage-gated Ca2+ channel, alpha subunit"/>
    <property type="match status" value="1"/>
</dbReference>
<keyword evidence="9" id="KW-0325">Glycoprotein</keyword>
<dbReference type="InterPro" id="IPR005445">
    <property type="entry name" value="VDCC_T_a1"/>
</dbReference>
<feature type="compositionally biased region" description="Polar residues" evidence="13">
    <location>
        <begin position="671"/>
        <end position="686"/>
    </location>
</feature>
<feature type="binding site" evidence="11">
    <location>
        <position position="930"/>
    </location>
    <ligand>
        <name>Ca(2+)</name>
        <dbReference type="ChEBI" id="CHEBI:29108"/>
    </ligand>
</feature>
<keyword evidence="11" id="KW-0479">Metal-binding</keyword>
<evidence type="ECO:0000256" key="14">
    <source>
        <dbReference type="SAM" id="Phobius"/>
    </source>
</evidence>
<feature type="region of interest" description="Disordered" evidence="13">
    <location>
        <begin position="978"/>
        <end position="999"/>
    </location>
</feature>
<feature type="transmembrane region" description="Helical" evidence="14">
    <location>
        <begin position="871"/>
        <end position="895"/>
    </location>
</feature>
<keyword evidence="12" id="KW-0109">Calcium transport</keyword>
<evidence type="ECO:0000256" key="3">
    <source>
        <dbReference type="ARBA" id="ARBA00022692"/>
    </source>
</evidence>
<feature type="transmembrane region" description="Helical" evidence="14">
    <location>
        <begin position="1478"/>
        <end position="1501"/>
    </location>
</feature>
<feature type="transmembrane region" description="Helical" evidence="14">
    <location>
        <begin position="1594"/>
        <end position="1617"/>
    </location>
</feature>
<dbReference type="Proteomes" id="UP000225706">
    <property type="component" value="Unassembled WGS sequence"/>
</dbReference>
<feature type="transmembrane region" description="Helical" evidence="14">
    <location>
        <begin position="1282"/>
        <end position="1303"/>
    </location>
</feature>
<feature type="compositionally biased region" description="Polar residues" evidence="13">
    <location>
        <begin position="625"/>
        <end position="634"/>
    </location>
</feature>
<dbReference type="PRINTS" id="PR01629">
    <property type="entry name" value="TVDCCALPHA1"/>
</dbReference>
<evidence type="ECO:0000256" key="9">
    <source>
        <dbReference type="ARBA" id="ARBA00023180"/>
    </source>
</evidence>
<evidence type="ECO:0000313" key="16">
    <source>
        <dbReference type="EMBL" id="PFX29543.1"/>
    </source>
</evidence>
<dbReference type="InterPro" id="IPR043203">
    <property type="entry name" value="VGCC_Ca_Na"/>
</dbReference>
<evidence type="ECO:0000256" key="13">
    <source>
        <dbReference type="SAM" id="MobiDB-lite"/>
    </source>
</evidence>
<feature type="transmembrane region" description="Helical" evidence="14">
    <location>
        <begin position="1244"/>
        <end position="1262"/>
    </location>
</feature>
<feature type="transmembrane region" description="Helical" evidence="14">
    <location>
        <begin position="292"/>
        <end position="313"/>
    </location>
</feature>
<dbReference type="GO" id="GO:0005248">
    <property type="term" value="F:voltage-gated sodium channel activity"/>
    <property type="evidence" value="ECO:0007669"/>
    <property type="project" value="TreeGrafter"/>
</dbReference>
<feature type="binding site" evidence="11">
    <location>
        <position position="1450"/>
    </location>
    <ligand>
        <name>Ca(2+)</name>
        <dbReference type="ChEBI" id="CHEBI:29108"/>
    </ligand>
</feature>
<dbReference type="EMBL" id="LSMT01000064">
    <property type="protein sequence ID" value="PFX29543.1"/>
    <property type="molecule type" value="Genomic_DNA"/>
</dbReference>
<keyword evidence="4" id="KW-0677">Repeat</keyword>
<feature type="transmembrane region" description="Helical" evidence="14">
    <location>
        <begin position="786"/>
        <end position="805"/>
    </location>
</feature>